<dbReference type="Proteomes" id="UP001148018">
    <property type="component" value="Unassembled WGS sequence"/>
</dbReference>
<evidence type="ECO:0000256" key="1">
    <source>
        <dbReference type="PROSITE-ProRule" id="PRU00176"/>
    </source>
</evidence>
<dbReference type="Gene3D" id="3.30.70.330">
    <property type="match status" value="1"/>
</dbReference>
<protein>
    <recommendedName>
        <fullName evidence="3">RRM domain-containing protein</fullName>
    </recommendedName>
</protein>
<accession>A0A9Q0D938</accession>
<evidence type="ECO:0000313" key="4">
    <source>
        <dbReference type="EMBL" id="KAJ3584509.1"/>
    </source>
</evidence>
<comment type="caution">
    <text evidence="4">The sequence shown here is derived from an EMBL/GenBank/DDBJ whole genome shotgun (WGS) entry which is preliminary data.</text>
</comment>
<dbReference type="Pfam" id="PF00076">
    <property type="entry name" value="RRM_1"/>
    <property type="match status" value="1"/>
</dbReference>
<dbReference type="PROSITE" id="PS50102">
    <property type="entry name" value="RRM"/>
    <property type="match status" value="1"/>
</dbReference>
<gene>
    <name evidence="4" type="ORF">NHX12_015004</name>
</gene>
<dbReference type="SUPFAM" id="SSF54928">
    <property type="entry name" value="RNA-binding domain, RBD"/>
    <property type="match status" value="1"/>
</dbReference>
<feature type="compositionally biased region" description="Gly residues" evidence="2">
    <location>
        <begin position="33"/>
        <end position="47"/>
    </location>
</feature>
<organism evidence="4 5">
    <name type="scientific">Muraenolepis orangiensis</name>
    <name type="common">Patagonian moray cod</name>
    <dbReference type="NCBI Taxonomy" id="630683"/>
    <lineage>
        <taxon>Eukaryota</taxon>
        <taxon>Metazoa</taxon>
        <taxon>Chordata</taxon>
        <taxon>Craniata</taxon>
        <taxon>Vertebrata</taxon>
        <taxon>Euteleostomi</taxon>
        <taxon>Actinopterygii</taxon>
        <taxon>Neopterygii</taxon>
        <taxon>Teleostei</taxon>
        <taxon>Neoteleostei</taxon>
        <taxon>Acanthomorphata</taxon>
        <taxon>Zeiogadaria</taxon>
        <taxon>Gadariae</taxon>
        <taxon>Gadiformes</taxon>
        <taxon>Muraenolepidoidei</taxon>
        <taxon>Muraenolepididae</taxon>
        <taxon>Muraenolepis</taxon>
    </lineage>
</organism>
<proteinExistence type="predicted"/>
<dbReference type="AlphaFoldDB" id="A0A9Q0D938"/>
<evidence type="ECO:0000313" key="5">
    <source>
        <dbReference type="Proteomes" id="UP001148018"/>
    </source>
</evidence>
<feature type="compositionally biased region" description="Basic and acidic residues" evidence="2">
    <location>
        <begin position="1"/>
        <end position="10"/>
    </location>
</feature>
<dbReference type="InterPro" id="IPR035979">
    <property type="entry name" value="RBD_domain_sf"/>
</dbReference>
<keyword evidence="1" id="KW-0694">RNA-binding</keyword>
<keyword evidence="5" id="KW-1185">Reference proteome</keyword>
<evidence type="ECO:0000259" key="3">
    <source>
        <dbReference type="PROSITE" id="PS50102"/>
    </source>
</evidence>
<feature type="region of interest" description="Disordered" evidence="2">
    <location>
        <begin position="1"/>
        <end position="48"/>
    </location>
</feature>
<dbReference type="OrthoDB" id="10067824at2759"/>
<sequence length="112" mass="12002">MANRNIKHENMQSQSNSPPAAAGGPTPSPPTPGDGGGDGDGTRGTGGTVTTLEMVLDLKSFRKPGEKTFTQHCRLFVGNLPTDLSEDDFKRLFAKYSEANEVFINRDRGFGS</sequence>
<evidence type="ECO:0000256" key="2">
    <source>
        <dbReference type="SAM" id="MobiDB-lite"/>
    </source>
</evidence>
<dbReference type="InterPro" id="IPR012677">
    <property type="entry name" value="Nucleotide-bd_a/b_plait_sf"/>
</dbReference>
<dbReference type="InterPro" id="IPR000504">
    <property type="entry name" value="RRM_dom"/>
</dbReference>
<reference evidence="4" key="1">
    <citation type="submission" date="2022-07" db="EMBL/GenBank/DDBJ databases">
        <title>Chromosome-level genome of Muraenolepis orangiensis.</title>
        <authorList>
            <person name="Kim J."/>
        </authorList>
    </citation>
    <scope>NUCLEOTIDE SEQUENCE</scope>
    <source>
        <strain evidence="4">KU_S4_2022</strain>
        <tissue evidence="4">Muscle</tissue>
    </source>
</reference>
<dbReference type="GO" id="GO:0003723">
    <property type="term" value="F:RNA binding"/>
    <property type="evidence" value="ECO:0007669"/>
    <property type="project" value="UniProtKB-UniRule"/>
</dbReference>
<dbReference type="EMBL" id="JANIIK010000119">
    <property type="protein sequence ID" value="KAJ3584509.1"/>
    <property type="molecule type" value="Genomic_DNA"/>
</dbReference>
<name>A0A9Q0D938_9TELE</name>
<feature type="domain" description="RRM" evidence="3">
    <location>
        <begin position="73"/>
        <end position="112"/>
    </location>
</feature>